<organism evidence="1 2">
    <name type="scientific">Antarcticirhabdus aurantiaca</name>
    <dbReference type="NCBI Taxonomy" id="2606717"/>
    <lineage>
        <taxon>Bacteria</taxon>
        <taxon>Pseudomonadati</taxon>
        <taxon>Pseudomonadota</taxon>
        <taxon>Alphaproteobacteria</taxon>
        <taxon>Hyphomicrobiales</taxon>
        <taxon>Aurantimonadaceae</taxon>
        <taxon>Antarcticirhabdus</taxon>
    </lineage>
</organism>
<keyword evidence="1" id="KW-0614">Plasmid</keyword>
<sequence>MAFISDGDPLAHARHRGWIEFGSSILSDLLGFETAKYATTYEATPGADRQVWPRRSRTGDGPFFAGEAFSLVDAVFAPIFRYFDVFDTIAPTGVFDALHRVTTWRKALAQRPSVGEAITDDYADRLKGFPKEP</sequence>
<proteinExistence type="predicted"/>
<accession>A0ACD4NXX5</accession>
<protein>
    <submittedName>
        <fullName evidence="1">Glutathione binding-like protein</fullName>
    </submittedName>
</protein>
<evidence type="ECO:0000313" key="1">
    <source>
        <dbReference type="EMBL" id="WAJ31631.1"/>
    </source>
</evidence>
<gene>
    <name evidence="1" type="ORF">OXU80_28515</name>
</gene>
<keyword evidence="2" id="KW-1185">Reference proteome</keyword>
<reference evidence="1" key="1">
    <citation type="submission" date="2022-11" db="EMBL/GenBank/DDBJ databases">
        <title>beta-Carotene-producing bacterium, Jeongeuplla avenae sp. nov., alleviates the salt stress of Arabidopsis seedlings.</title>
        <authorList>
            <person name="Jiang L."/>
            <person name="Lee J."/>
        </authorList>
    </citation>
    <scope>NUCLEOTIDE SEQUENCE</scope>
    <source>
        <strain evidence="1">DY_R2A_6</strain>
    </source>
</reference>
<geneLocation type="plasmid" evidence="1 2">
    <name>unnamed1</name>
</geneLocation>
<dbReference type="EMBL" id="CP113521">
    <property type="protein sequence ID" value="WAJ31631.1"/>
    <property type="molecule type" value="Genomic_DNA"/>
</dbReference>
<dbReference type="Proteomes" id="UP001163223">
    <property type="component" value="Plasmid unnamed1"/>
</dbReference>
<evidence type="ECO:0000313" key="2">
    <source>
        <dbReference type="Proteomes" id="UP001163223"/>
    </source>
</evidence>
<name>A0ACD4NXX5_9HYPH</name>